<feature type="compositionally biased region" description="Basic and acidic residues" evidence="10">
    <location>
        <begin position="945"/>
        <end position="954"/>
    </location>
</feature>
<dbReference type="InterPro" id="IPR008271">
    <property type="entry name" value="Ser/Thr_kinase_AS"/>
</dbReference>
<feature type="compositionally biased region" description="Low complexity" evidence="10">
    <location>
        <begin position="349"/>
        <end position="363"/>
    </location>
</feature>
<evidence type="ECO:0000256" key="3">
    <source>
        <dbReference type="ARBA" id="ARBA00022679"/>
    </source>
</evidence>
<dbReference type="PANTHER" id="PTHR24356:SF163">
    <property type="entry name" value="3-PHOSPHOINOSITIDE-DEPENDENT PROTEIN KINASE 1-RELATED"/>
    <property type="match status" value="1"/>
</dbReference>
<dbReference type="PANTHER" id="PTHR24356">
    <property type="entry name" value="SERINE/THREONINE-PROTEIN KINASE"/>
    <property type="match status" value="1"/>
</dbReference>
<dbReference type="InterPro" id="IPR017441">
    <property type="entry name" value="Protein_kinase_ATP_BS"/>
</dbReference>
<feature type="compositionally biased region" description="Basic and acidic residues" evidence="10">
    <location>
        <begin position="221"/>
        <end position="244"/>
    </location>
</feature>
<organism evidence="12 13">
    <name type="scientific">Naematelia encephala</name>
    <dbReference type="NCBI Taxonomy" id="71784"/>
    <lineage>
        <taxon>Eukaryota</taxon>
        <taxon>Fungi</taxon>
        <taxon>Dikarya</taxon>
        <taxon>Basidiomycota</taxon>
        <taxon>Agaricomycotina</taxon>
        <taxon>Tremellomycetes</taxon>
        <taxon>Tremellales</taxon>
        <taxon>Naemateliaceae</taxon>
        <taxon>Naematelia</taxon>
    </lineage>
</organism>
<evidence type="ECO:0000259" key="11">
    <source>
        <dbReference type="PROSITE" id="PS50011"/>
    </source>
</evidence>
<feature type="compositionally biased region" description="Polar residues" evidence="10">
    <location>
        <begin position="209"/>
        <end position="219"/>
    </location>
</feature>
<dbReference type="PROSITE" id="PS50011">
    <property type="entry name" value="PROTEIN_KINASE_DOM"/>
    <property type="match status" value="1"/>
</dbReference>
<reference evidence="12 13" key="1">
    <citation type="submission" date="2016-07" db="EMBL/GenBank/DDBJ databases">
        <title>Pervasive Adenine N6-methylation of Active Genes in Fungi.</title>
        <authorList>
            <consortium name="DOE Joint Genome Institute"/>
            <person name="Mondo S.J."/>
            <person name="Dannebaum R.O."/>
            <person name="Kuo R.C."/>
            <person name="Labutti K."/>
            <person name="Haridas S."/>
            <person name="Kuo A."/>
            <person name="Salamov A."/>
            <person name="Ahrendt S.R."/>
            <person name="Lipzen A."/>
            <person name="Sullivan W."/>
            <person name="Andreopoulos W.B."/>
            <person name="Clum A."/>
            <person name="Lindquist E."/>
            <person name="Daum C."/>
            <person name="Ramamoorthy G.K."/>
            <person name="Gryganskyi A."/>
            <person name="Culley D."/>
            <person name="Magnuson J.K."/>
            <person name="James T.Y."/>
            <person name="O'Malley M.A."/>
            <person name="Stajich J.E."/>
            <person name="Spatafora J.W."/>
            <person name="Visel A."/>
            <person name="Grigoriev I.V."/>
        </authorList>
    </citation>
    <scope>NUCLEOTIDE SEQUENCE [LARGE SCALE GENOMIC DNA]</scope>
    <source>
        <strain evidence="12 13">68-887.2</strain>
    </source>
</reference>
<dbReference type="SUPFAM" id="SSF50729">
    <property type="entry name" value="PH domain-like"/>
    <property type="match status" value="1"/>
</dbReference>
<dbReference type="OrthoDB" id="347657at2759"/>
<comment type="catalytic activity">
    <reaction evidence="7">
        <text>L-threonyl-[protein] + ATP = O-phospho-L-threonyl-[protein] + ADP + H(+)</text>
        <dbReference type="Rhea" id="RHEA:46608"/>
        <dbReference type="Rhea" id="RHEA-COMP:11060"/>
        <dbReference type="Rhea" id="RHEA-COMP:11605"/>
        <dbReference type="ChEBI" id="CHEBI:15378"/>
        <dbReference type="ChEBI" id="CHEBI:30013"/>
        <dbReference type="ChEBI" id="CHEBI:30616"/>
        <dbReference type="ChEBI" id="CHEBI:61977"/>
        <dbReference type="ChEBI" id="CHEBI:456216"/>
        <dbReference type="EC" id="2.7.11.1"/>
    </reaction>
</comment>
<feature type="domain" description="Protein kinase" evidence="11">
    <location>
        <begin position="266"/>
        <end position="768"/>
    </location>
</feature>
<keyword evidence="5" id="KW-0418">Kinase</keyword>
<evidence type="ECO:0000313" key="13">
    <source>
        <dbReference type="Proteomes" id="UP000193986"/>
    </source>
</evidence>
<dbReference type="FunFam" id="1.10.510.10:FF:000833">
    <property type="entry name" value="AGC family protein kinase"/>
    <property type="match status" value="1"/>
</dbReference>
<evidence type="ECO:0000256" key="1">
    <source>
        <dbReference type="ARBA" id="ARBA00012513"/>
    </source>
</evidence>
<proteinExistence type="predicted"/>
<evidence type="ECO:0000256" key="5">
    <source>
        <dbReference type="ARBA" id="ARBA00022777"/>
    </source>
</evidence>
<dbReference type="SMART" id="SM00220">
    <property type="entry name" value="S_TKc"/>
    <property type="match status" value="1"/>
</dbReference>
<feature type="compositionally biased region" description="Low complexity" evidence="10">
    <location>
        <begin position="1"/>
        <end position="15"/>
    </location>
</feature>
<feature type="compositionally biased region" description="Low complexity" evidence="10">
    <location>
        <begin position="245"/>
        <end position="259"/>
    </location>
</feature>
<dbReference type="EMBL" id="MCFC01000030">
    <property type="protein sequence ID" value="ORY28598.1"/>
    <property type="molecule type" value="Genomic_DNA"/>
</dbReference>
<dbReference type="Gene3D" id="2.30.29.30">
    <property type="entry name" value="Pleckstrin-homology domain (PH domain)/Phosphotyrosine-binding domain (PTB)"/>
    <property type="match status" value="1"/>
</dbReference>
<keyword evidence="3" id="KW-0808">Transferase</keyword>
<dbReference type="GO" id="GO:0005524">
    <property type="term" value="F:ATP binding"/>
    <property type="evidence" value="ECO:0007669"/>
    <property type="project" value="UniProtKB-UniRule"/>
</dbReference>
<dbReference type="STRING" id="71784.A0A1Y2B179"/>
<evidence type="ECO:0000256" key="9">
    <source>
        <dbReference type="PROSITE-ProRule" id="PRU10141"/>
    </source>
</evidence>
<name>A0A1Y2B179_9TREE</name>
<feature type="compositionally biased region" description="Low complexity" evidence="10">
    <location>
        <begin position="897"/>
        <end position="914"/>
    </location>
</feature>
<dbReference type="FunCoup" id="A0A1Y2B179">
    <property type="interactions" value="270"/>
</dbReference>
<feature type="region of interest" description="Disordered" evidence="10">
    <location>
        <begin position="930"/>
        <end position="973"/>
    </location>
</feature>
<evidence type="ECO:0000256" key="2">
    <source>
        <dbReference type="ARBA" id="ARBA00022527"/>
    </source>
</evidence>
<comment type="catalytic activity">
    <reaction evidence="8">
        <text>L-seryl-[protein] + ATP = O-phospho-L-seryl-[protein] + ADP + H(+)</text>
        <dbReference type="Rhea" id="RHEA:17989"/>
        <dbReference type="Rhea" id="RHEA-COMP:9863"/>
        <dbReference type="Rhea" id="RHEA-COMP:11604"/>
        <dbReference type="ChEBI" id="CHEBI:15378"/>
        <dbReference type="ChEBI" id="CHEBI:29999"/>
        <dbReference type="ChEBI" id="CHEBI:30616"/>
        <dbReference type="ChEBI" id="CHEBI:83421"/>
        <dbReference type="ChEBI" id="CHEBI:456216"/>
        <dbReference type="EC" id="2.7.11.1"/>
    </reaction>
</comment>
<dbReference type="Gene3D" id="3.30.200.20">
    <property type="entry name" value="Phosphorylase Kinase, domain 1"/>
    <property type="match status" value="2"/>
</dbReference>
<comment type="caution">
    <text evidence="12">The sequence shown here is derived from an EMBL/GenBank/DDBJ whole genome shotgun (WGS) entry which is preliminary data.</text>
</comment>
<feature type="binding site" evidence="9">
    <location>
        <position position="304"/>
    </location>
    <ligand>
        <name>ATP</name>
        <dbReference type="ChEBI" id="CHEBI:30616"/>
    </ligand>
</feature>
<dbReference type="GO" id="GO:0004674">
    <property type="term" value="F:protein serine/threonine kinase activity"/>
    <property type="evidence" value="ECO:0007669"/>
    <property type="project" value="UniProtKB-KW"/>
</dbReference>
<dbReference type="InParanoid" id="A0A1Y2B179"/>
<dbReference type="InterPro" id="IPR050236">
    <property type="entry name" value="Ser_Thr_kinase_AGC"/>
</dbReference>
<evidence type="ECO:0000256" key="10">
    <source>
        <dbReference type="SAM" id="MobiDB-lite"/>
    </source>
</evidence>
<keyword evidence="13" id="KW-1185">Reference proteome</keyword>
<feature type="region of interest" description="Disordered" evidence="10">
    <location>
        <begin position="869"/>
        <end position="914"/>
    </location>
</feature>
<feature type="compositionally biased region" description="Low complexity" evidence="10">
    <location>
        <begin position="38"/>
        <end position="60"/>
    </location>
</feature>
<feature type="compositionally biased region" description="Polar residues" evidence="10">
    <location>
        <begin position="826"/>
        <end position="836"/>
    </location>
</feature>
<keyword evidence="4 9" id="KW-0547">Nucleotide-binding</keyword>
<accession>A0A1Y2B179</accession>
<evidence type="ECO:0000256" key="6">
    <source>
        <dbReference type="ARBA" id="ARBA00022840"/>
    </source>
</evidence>
<feature type="region of interest" description="Disordered" evidence="10">
    <location>
        <begin position="817"/>
        <end position="841"/>
    </location>
</feature>
<gene>
    <name evidence="12" type="ORF">BCR39DRAFT_534303</name>
</gene>
<feature type="compositionally biased region" description="Polar residues" evidence="10">
    <location>
        <begin position="483"/>
        <end position="499"/>
    </location>
</feature>
<dbReference type="AlphaFoldDB" id="A0A1Y2B179"/>
<dbReference type="Proteomes" id="UP000193986">
    <property type="component" value="Unassembled WGS sequence"/>
</dbReference>
<evidence type="ECO:0000256" key="4">
    <source>
        <dbReference type="ARBA" id="ARBA00022741"/>
    </source>
</evidence>
<dbReference type="GO" id="GO:0035556">
    <property type="term" value="P:intracellular signal transduction"/>
    <property type="evidence" value="ECO:0007669"/>
    <property type="project" value="TreeGrafter"/>
</dbReference>
<sequence length="1123" mass="120583">MMTALHPSPVHTPSASAPPTPPYPPFPRLPHASSSGPSISRNASTSSSRSNTTTSSTTSSLVAAPMIPADPKTRTAATTPSRPGSADISASEGTGGTGAGRGDSSHPGILYRGGGFMRNGPRAGRQPISPRVPAINTINGRTSTSLSPSRNPSMSPTTPRALRSPLVDAEEDDDTLGSPGPIRVTVSMDPMDDRTTPPSPLVPRGRMSMPNSPLMSSRQLKAKERPLSAGADRRDIDAQRERRQSQVSVQSSSSASARRPTTKKDWVFGEEIGQGSYSTVVQATPVAALNSPTSSKPPRQYAIKIINQAHLVQEKKVKYAMIERDALVRLALPSPSASPTLGKGHRRGLSSSSSTGTAPAKSSNSIATGKRRSSMTSGTHTRKDSKDRLMINTADLPIGGSAPSSLSPTSGRNLPGRRPSRSAEPPEMVPERSEENVVESPTEELATSPSSPVKEGSEIRADLLTKPPSPVTEETESPDELDSSSIGPNTVSGQPARQDTVTDDSLRQDTVKAATAEGKERDPAEARRSEERARERKEEREKTPKKRRQSLAPSERSVKSVKSSPVAHPGIIRLHGTFNDQKSLYFVLDLAKNGELLTFIRKYGSFDLPSARYYSAQLIDTIEFMHERGVIHRDLKPENILLDENMRIKVTDFGTAKIIGREDPPGTESQKRSFVGSADFVSPEVLRSEDATTGSDIWGFACILYQLIAGKPPFRCATDYLTFQRILKKEMDYPEGFDEDAKALIEIMLKLDPAERPSATEIKLHPFFSAIDFSTLWTMPVPPISTGLAKPTASSAAVDLNSDVWAVFDEDEQVSDGEFQYDDESSPSPTQANTGAQGHRFSPKFDHVAAADALASVSHSVQFPDARAHNRRASHGSLEPPKVAWMEGTRRKSRGWSHSSQAASHRTSSSSSANRTALTGLLETMGIVPGSSGVFRGGGSSRNSRVSDRSDEMRGVASSGHSERERERGETALEGDARWSSLLLANERVVYATPISVRPPTSLPVPNFLLPAPKRRHLILTDFPRLIVVRDEDGSGPKVKGECVFVPRPSTGSTGSGSGTIMVAHASSSSSGAGSGGANRVVDVVERGHKAFVVHTVGQSWQFIADSADIKVKWMDALKKVAA</sequence>
<feature type="region of interest" description="Disordered" evidence="10">
    <location>
        <begin position="333"/>
        <end position="564"/>
    </location>
</feature>
<protein>
    <recommendedName>
        <fullName evidence="1">non-specific serine/threonine protein kinase</fullName>
        <ecNumber evidence="1">2.7.11.1</ecNumber>
    </recommendedName>
</protein>
<evidence type="ECO:0000256" key="7">
    <source>
        <dbReference type="ARBA" id="ARBA00047899"/>
    </source>
</evidence>
<dbReference type="SUPFAM" id="SSF56112">
    <property type="entry name" value="Protein kinase-like (PK-like)"/>
    <property type="match status" value="2"/>
</dbReference>
<feature type="compositionally biased region" description="Pro residues" evidence="10">
    <location>
        <begin position="16"/>
        <end position="28"/>
    </location>
</feature>
<feature type="region of interest" description="Disordered" evidence="10">
    <location>
        <begin position="1"/>
        <end position="269"/>
    </location>
</feature>
<dbReference type="PROSITE" id="PS00108">
    <property type="entry name" value="PROTEIN_KINASE_ST"/>
    <property type="match status" value="1"/>
</dbReference>
<feature type="compositionally biased region" description="Polar residues" evidence="10">
    <location>
        <begin position="136"/>
        <end position="158"/>
    </location>
</feature>
<feature type="compositionally biased region" description="Basic and acidic residues" evidence="10">
    <location>
        <begin position="961"/>
        <end position="973"/>
    </location>
</feature>
<evidence type="ECO:0000313" key="12">
    <source>
        <dbReference type="EMBL" id="ORY28598.1"/>
    </source>
</evidence>
<dbReference type="InterPro" id="IPR011009">
    <property type="entry name" value="Kinase-like_dom_sf"/>
</dbReference>
<dbReference type="InterPro" id="IPR011993">
    <property type="entry name" value="PH-like_dom_sf"/>
</dbReference>
<dbReference type="EC" id="2.7.11.1" evidence="1"/>
<feature type="compositionally biased region" description="Acidic residues" evidence="10">
    <location>
        <begin position="473"/>
        <end position="482"/>
    </location>
</feature>
<dbReference type="InterPro" id="IPR000719">
    <property type="entry name" value="Prot_kinase_dom"/>
</dbReference>
<feature type="compositionally biased region" description="Basic and acidic residues" evidence="10">
    <location>
        <begin position="517"/>
        <end position="542"/>
    </location>
</feature>
<keyword evidence="6 9" id="KW-0067">ATP-binding</keyword>
<evidence type="ECO:0000256" key="8">
    <source>
        <dbReference type="ARBA" id="ARBA00048679"/>
    </source>
</evidence>
<dbReference type="Gene3D" id="1.10.510.10">
    <property type="entry name" value="Transferase(Phosphotransferase) domain 1"/>
    <property type="match status" value="1"/>
</dbReference>
<feature type="compositionally biased region" description="Polar residues" evidence="10">
    <location>
        <begin position="402"/>
        <end position="412"/>
    </location>
</feature>
<dbReference type="PROSITE" id="PS00107">
    <property type="entry name" value="PROTEIN_KINASE_ATP"/>
    <property type="match status" value="1"/>
</dbReference>
<dbReference type="Pfam" id="PF00069">
    <property type="entry name" value="Pkinase"/>
    <property type="match status" value="1"/>
</dbReference>
<keyword evidence="2" id="KW-0723">Serine/threonine-protein kinase</keyword>